<comment type="similarity">
    <text evidence="3">Belongs to the Nudix hydrolase family. NudC subfamily.</text>
</comment>
<protein>
    <recommendedName>
        <fullName evidence="4">NAD(+) diphosphatase</fullName>
        <ecNumber evidence="4">3.6.1.22</ecNumber>
    </recommendedName>
</protein>
<comment type="caution">
    <text evidence="12">The sequence shown here is derived from an EMBL/GenBank/DDBJ whole genome shotgun (WGS) entry which is preliminary data.</text>
</comment>
<keyword evidence="5" id="KW-0479">Metal-binding</keyword>
<dbReference type="EMBL" id="DWZE01000136">
    <property type="protein sequence ID" value="HJA84504.1"/>
    <property type="molecule type" value="Genomic_DNA"/>
</dbReference>
<dbReference type="Gene3D" id="3.90.79.20">
    <property type="match status" value="1"/>
</dbReference>
<keyword evidence="8" id="KW-0520">NAD</keyword>
<dbReference type="GO" id="GO:0035529">
    <property type="term" value="F:NADH pyrophosphatase activity"/>
    <property type="evidence" value="ECO:0007669"/>
    <property type="project" value="TreeGrafter"/>
</dbReference>
<reference evidence="12" key="2">
    <citation type="submission" date="2021-04" db="EMBL/GenBank/DDBJ databases">
        <authorList>
            <person name="Gilroy R."/>
        </authorList>
    </citation>
    <scope>NUCLEOTIDE SEQUENCE</scope>
    <source>
        <strain evidence="12">ChiHecec1B25-7008</strain>
    </source>
</reference>
<dbReference type="CDD" id="cd03429">
    <property type="entry name" value="NUDIX_NADH_pyrophosphatase_Nudt13"/>
    <property type="match status" value="1"/>
</dbReference>
<accession>A0A9D2HSH4</accession>
<dbReference type="PANTHER" id="PTHR42904:SF6">
    <property type="entry name" value="NAD-CAPPED RNA HYDROLASE NUDT12"/>
    <property type="match status" value="1"/>
</dbReference>
<proteinExistence type="inferred from homology"/>
<dbReference type="EC" id="3.6.1.22" evidence="4"/>
<feature type="domain" description="Nudix hydrolase" evidence="11">
    <location>
        <begin position="127"/>
        <end position="251"/>
    </location>
</feature>
<evidence type="ECO:0000256" key="9">
    <source>
        <dbReference type="ARBA" id="ARBA00023679"/>
    </source>
</evidence>
<reference evidence="12" key="1">
    <citation type="journal article" date="2021" name="PeerJ">
        <title>Extensive microbial diversity within the chicken gut microbiome revealed by metagenomics and culture.</title>
        <authorList>
            <person name="Gilroy R."/>
            <person name="Ravi A."/>
            <person name="Getino M."/>
            <person name="Pursley I."/>
            <person name="Horton D.L."/>
            <person name="Alikhan N.F."/>
            <person name="Baker D."/>
            <person name="Gharbi K."/>
            <person name="Hall N."/>
            <person name="Watson M."/>
            <person name="Adriaenssens E.M."/>
            <person name="Foster-Nyarko E."/>
            <person name="Jarju S."/>
            <person name="Secka A."/>
            <person name="Antonio M."/>
            <person name="Oren A."/>
            <person name="Chaudhuri R.R."/>
            <person name="La Ragione R."/>
            <person name="Hildebrand F."/>
            <person name="Pallen M.J."/>
        </authorList>
    </citation>
    <scope>NUCLEOTIDE SEQUENCE</scope>
    <source>
        <strain evidence="12">ChiHecec1B25-7008</strain>
    </source>
</reference>
<dbReference type="GO" id="GO:0005829">
    <property type="term" value="C:cytosol"/>
    <property type="evidence" value="ECO:0007669"/>
    <property type="project" value="TreeGrafter"/>
</dbReference>
<dbReference type="NCBIfam" id="NF001299">
    <property type="entry name" value="PRK00241.1"/>
    <property type="match status" value="1"/>
</dbReference>
<evidence type="ECO:0000256" key="5">
    <source>
        <dbReference type="ARBA" id="ARBA00022723"/>
    </source>
</evidence>
<dbReference type="Gene3D" id="3.90.79.10">
    <property type="entry name" value="Nucleoside Triphosphate Pyrophosphohydrolase"/>
    <property type="match status" value="1"/>
</dbReference>
<comment type="cofactor">
    <cofactor evidence="2">
        <name>Zn(2+)</name>
        <dbReference type="ChEBI" id="CHEBI:29105"/>
    </cofactor>
</comment>
<dbReference type="Proteomes" id="UP000823860">
    <property type="component" value="Unassembled WGS sequence"/>
</dbReference>
<comment type="catalytic activity">
    <reaction evidence="9">
        <text>a 5'-end NAD(+)-phospho-ribonucleoside in mRNA + H2O = a 5'-end phospho-adenosine-phospho-ribonucleoside in mRNA + beta-nicotinamide D-ribonucleotide + 2 H(+)</text>
        <dbReference type="Rhea" id="RHEA:60876"/>
        <dbReference type="Rhea" id="RHEA-COMP:15698"/>
        <dbReference type="Rhea" id="RHEA-COMP:15719"/>
        <dbReference type="ChEBI" id="CHEBI:14649"/>
        <dbReference type="ChEBI" id="CHEBI:15377"/>
        <dbReference type="ChEBI" id="CHEBI:15378"/>
        <dbReference type="ChEBI" id="CHEBI:144029"/>
        <dbReference type="ChEBI" id="CHEBI:144051"/>
    </reaction>
    <physiologicalReaction direction="left-to-right" evidence="9">
        <dbReference type="Rhea" id="RHEA:60877"/>
    </physiologicalReaction>
</comment>
<dbReference type="GO" id="GO:0019677">
    <property type="term" value="P:NAD+ catabolic process"/>
    <property type="evidence" value="ECO:0007669"/>
    <property type="project" value="TreeGrafter"/>
</dbReference>
<dbReference type="InterPro" id="IPR000086">
    <property type="entry name" value="NUDIX_hydrolase_dom"/>
</dbReference>
<evidence type="ECO:0000256" key="7">
    <source>
        <dbReference type="ARBA" id="ARBA00022842"/>
    </source>
</evidence>
<evidence type="ECO:0000256" key="1">
    <source>
        <dbReference type="ARBA" id="ARBA00001946"/>
    </source>
</evidence>
<dbReference type="PRINTS" id="PR00502">
    <property type="entry name" value="NUDIXFAMILY"/>
</dbReference>
<dbReference type="InterPro" id="IPR020476">
    <property type="entry name" value="Nudix_hydrolase"/>
</dbReference>
<evidence type="ECO:0000259" key="11">
    <source>
        <dbReference type="PROSITE" id="PS51462"/>
    </source>
</evidence>
<dbReference type="InterPro" id="IPR015797">
    <property type="entry name" value="NUDIX_hydrolase-like_dom_sf"/>
</dbReference>
<name>A0A9D2HSH4_9BACE</name>
<dbReference type="InterPro" id="IPR020084">
    <property type="entry name" value="NUDIX_hydrolase_CS"/>
</dbReference>
<evidence type="ECO:0000256" key="3">
    <source>
        <dbReference type="ARBA" id="ARBA00009595"/>
    </source>
</evidence>
<evidence type="ECO:0000313" key="13">
    <source>
        <dbReference type="Proteomes" id="UP000823860"/>
    </source>
</evidence>
<evidence type="ECO:0000256" key="2">
    <source>
        <dbReference type="ARBA" id="ARBA00001947"/>
    </source>
</evidence>
<sequence length="256" mass="29576">MQDYIFHKDRLLLRKDSEGRYHVPYESELPDELLKQRLSHEVLLPNGSTIRATDIDHEIPEDDTQRMVGLRASFDYLPLNEYKAAGKAFQIIWWDRHSHFCPVCGTPTEKQTPIMKKCPACGYEIYPPISTAIIVLIRRGEDEVLLVHARNFRGTFYGLVAGFLEPGETLEQCVEREVREETGLRVRNITYFDSQPWPYPSGLMVGFTAEYAGGTIKLQDDELSAGAFYHRDHLPELPQKLSIARRLIDHWLNERS</sequence>
<gene>
    <name evidence="12" type="primary">nudC</name>
    <name evidence="12" type="ORF">H9785_11140</name>
</gene>
<dbReference type="PROSITE" id="PS51462">
    <property type="entry name" value="NUDIX"/>
    <property type="match status" value="1"/>
</dbReference>
<dbReference type="InterPro" id="IPR015375">
    <property type="entry name" value="NADH_PPase-like_N"/>
</dbReference>
<dbReference type="InterPro" id="IPR049734">
    <property type="entry name" value="NudC-like_C"/>
</dbReference>
<organism evidence="12 13">
    <name type="scientific">Candidatus Bacteroides intestinavium</name>
    <dbReference type="NCBI Taxonomy" id="2838469"/>
    <lineage>
        <taxon>Bacteria</taxon>
        <taxon>Pseudomonadati</taxon>
        <taxon>Bacteroidota</taxon>
        <taxon>Bacteroidia</taxon>
        <taxon>Bacteroidales</taxon>
        <taxon>Bacteroidaceae</taxon>
        <taxon>Bacteroides</taxon>
    </lineage>
</organism>
<dbReference type="GO" id="GO:0046872">
    <property type="term" value="F:metal ion binding"/>
    <property type="evidence" value="ECO:0007669"/>
    <property type="project" value="UniProtKB-KW"/>
</dbReference>
<keyword evidence="6 10" id="KW-0378">Hydrolase</keyword>
<dbReference type="Pfam" id="PF00293">
    <property type="entry name" value="NUDIX"/>
    <property type="match status" value="1"/>
</dbReference>
<evidence type="ECO:0000256" key="10">
    <source>
        <dbReference type="RuleBase" id="RU003476"/>
    </source>
</evidence>
<evidence type="ECO:0000313" key="12">
    <source>
        <dbReference type="EMBL" id="HJA84504.1"/>
    </source>
</evidence>
<dbReference type="SUPFAM" id="SSF55811">
    <property type="entry name" value="Nudix"/>
    <property type="match status" value="1"/>
</dbReference>
<keyword evidence="7" id="KW-0460">Magnesium</keyword>
<evidence type="ECO:0000256" key="8">
    <source>
        <dbReference type="ARBA" id="ARBA00023027"/>
    </source>
</evidence>
<dbReference type="InterPro" id="IPR050241">
    <property type="entry name" value="NAD-cap_RNA_hydrolase_NudC"/>
</dbReference>
<dbReference type="GO" id="GO:0006742">
    <property type="term" value="P:NADP+ catabolic process"/>
    <property type="evidence" value="ECO:0007669"/>
    <property type="project" value="TreeGrafter"/>
</dbReference>
<dbReference type="FunFam" id="3.90.79.10:FF:000051">
    <property type="entry name" value="Probable NADH pyrophosphatase"/>
    <property type="match status" value="1"/>
</dbReference>
<comment type="cofactor">
    <cofactor evidence="1">
        <name>Mg(2+)</name>
        <dbReference type="ChEBI" id="CHEBI:18420"/>
    </cofactor>
</comment>
<evidence type="ECO:0000256" key="6">
    <source>
        <dbReference type="ARBA" id="ARBA00022801"/>
    </source>
</evidence>
<dbReference type="AlphaFoldDB" id="A0A9D2HSH4"/>
<dbReference type="Pfam" id="PF09296">
    <property type="entry name" value="NUDIX-like"/>
    <property type="match status" value="1"/>
</dbReference>
<evidence type="ECO:0000256" key="4">
    <source>
        <dbReference type="ARBA" id="ARBA00012381"/>
    </source>
</evidence>
<dbReference type="PROSITE" id="PS00893">
    <property type="entry name" value="NUDIX_BOX"/>
    <property type="match status" value="1"/>
</dbReference>
<dbReference type="PANTHER" id="PTHR42904">
    <property type="entry name" value="NUDIX HYDROLASE, NUDC SUBFAMILY"/>
    <property type="match status" value="1"/>
</dbReference>